<keyword evidence="3" id="KW-0285">Flavoprotein</keyword>
<dbReference type="Pfam" id="PF01565">
    <property type="entry name" value="FAD_binding_4"/>
    <property type="match status" value="1"/>
</dbReference>
<evidence type="ECO:0000256" key="1">
    <source>
        <dbReference type="ARBA" id="ARBA00001974"/>
    </source>
</evidence>
<dbReference type="PROSITE" id="PS00862">
    <property type="entry name" value="OX2_COVAL_FAD"/>
    <property type="match status" value="1"/>
</dbReference>
<evidence type="ECO:0000256" key="3">
    <source>
        <dbReference type="ARBA" id="ARBA00022630"/>
    </source>
</evidence>
<dbReference type="InterPro" id="IPR006094">
    <property type="entry name" value="Oxid_FAD_bind_N"/>
</dbReference>
<dbReference type="InterPro" id="IPR012951">
    <property type="entry name" value="BBE"/>
</dbReference>
<dbReference type="AlphaFoldDB" id="A0A1H2SRW5"/>
<accession>A0A1H2SRW5</accession>
<dbReference type="GO" id="GO:0016491">
    <property type="term" value="F:oxidoreductase activity"/>
    <property type="evidence" value="ECO:0007669"/>
    <property type="project" value="UniProtKB-KW"/>
</dbReference>
<organism evidence="7 8">
    <name type="scientific">Amycolatopsis xylanica</name>
    <dbReference type="NCBI Taxonomy" id="589385"/>
    <lineage>
        <taxon>Bacteria</taxon>
        <taxon>Bacillati</taxon>
        <taxon>Actinomycetota</taxon>
        <taxon>Actinomycetes</taxon>
        <taxon>Pseudonocardiales</taxon>
        <taxon>Pseudonocardiaceae</taxon>
        <taxon>Amycolatopsis</taxon>
    </lineage>
</organism>
<evidence type="ECO:0000259" key="6">
    <source>
        <dbReference type="PROSITE" id="PS51387"/>
    </source>
</evidence>
<dbReference type="InterPro" id="IPR016166">
    <property type="entry name" value="FAD-bd_PCMH"/>
</dbReference>
<dbReference type="InterPro" id="IPR016169">
    <property type="entry name" value="FAD-bd_PCMH_sub2"/>
</dbReference>
<gene>
    <name evidence="7" type="ORF">SAMN05421504_101320</name>
</gene>
<evidence type="ECO:0000256" key="4">
    <source>
        <dbReference type="ARBA" id="ARBA00022827"/>
    </source>
</evidence>
<dbReference type="PANTHER" id="PTHR42973">
    <property type="entry name" value="BINDING OXIDOREDUCTASE, PUTATIVE (AFU_ORTHOLOGUE AFUA_1G17690)-RELATED"/>
    <property type="match status" value="1"/>
</dbReference>
<protein>
    <submittedName>
        <fullName evidence="7">FAD/FMN-containing dehydrogenase</fullName>
    </submittedName>
</protein>
<reference evidence="7 8" key="1">
    <citation type="submission" date="2016-10" db="EMBL/GenBank/DDBJ databases">
        <authorList>
            <person name="de Groot N.N."/>
        </authorList>
    </citation>
    <scope>NUCLEOTIDE SEQUENCE [LARGE SCALE GENOMIC DNA]</scope>
    <source>
        <strain evidence="7 8">CPCC 202699</strain>
    </source>
</reference>
<dbReference type="InterPro" id="IPR006093">
    <property type="entry name" value="Oxy_OxRdtase_FAD_BS"/>
</dbReference>
<evidence type="ECO:0000256" key="5">
    <source>
        <dbReference type="ARBA" id="ARBA00023002"/>
    </source>
</evidence>
<dbReference type="STRING" id="589385.SAMN05421504_101320"/>
<dbReference type="SUPFAM" id="SSF56176">
    <property type="entry name" value="FAD-binding/transporter-associated domain-like"/>
    <property type="match status" value="1"/>
</dbReference>
<name>A0A1H2SRW5_9PSEU</name>
<dbReference type="Gene3D" id="3.40.462.20">
    <property type="match status" value="1"/>
</dbReference>
<feature type="domain" description="FAD-binding PCMH-type" evidence="6">
    <location>
        <begin position="49"/>
        <end position="219"/>
    </location>
</feature>
<evidence type="ECO:0000256" key="2">
    <source>
        <dbReference type="ARBA" id="ARBA00005466"/>
    </source>
</evidence>
<keyword evidence="4" id="KW-0274">FAD</keyword>
<comment type="cofactor">
    <cofactor evidence="1">
        <name>FAD</name>
        <dbReference type="ChEBI" id="CHEBI:57692"/>
    </cofactor>
</comment>
<proteinExistence type="inferred from homology"/>
<dbReference type="Gene3D" id="3.30.465.10">
    <property type="match status" value="1"/>
</dbReference>
<comment type="similarity">
    <text evidence="2">Belongs to the oxygen-dependent FAD-linked oxidoreductase family.</text>
</comment>
<dbReference type="PROSITE" id="PS51387">
    <property type="entry name" value="FAD_PCMH"/>
    <property type="match status" value="1"/>
</dbReference>
<dbReference type="InterPro" id="IPR036318">
    <property type="entry name" value="FAD-bd_PCMH-like_sf"/>
</dbReference>
<dbReference type="InterPro" id="IPR050416">
    <property type="entry name" value="FAD-linked_Oxidoreductase"/>
</dbReference>
<dbReference type="PANTHER" id="PTHR42973:SF39">
    <property type="entry name" value="FAD-BINDING PCMH-TYPE DOMAIN-CONTAINING PROTEIN"/>
    <property type="match status" value="1"/>
</dbReference>
<evidence type="ECO:0000313" key="7">
    <source>
        <dbReference type="EMBL" id="SDW34362.1"/>
    </source>
</evidence>
<dbReference type="Pfam" id="PF08031">
    <property type="entry name" value="BBE"/>
    <property type="match status" value="1"/>
</dbReference>
<keyword evidence="5" id="KW-0560">Oxidoreductase</keyword>
<dbReference type="Gene3D" id="3.30.43.10">
    <property type="entry name" value="Uridine Diphospho-n-acetylenolpyruvylglucosamine Reductase, domain 2"/>
    <property type="match status" value="1"/>
</dbReference>
<evidence type="ECO:0000313" key="8">
    <source>
        <dbReference type="Proteomes" id="UP000199515"/>
    </source>
</evidence>
<dbReference type="GO" id="GO:0071949">
    <property type="term" value="F:FAD binding"/>
    <property type="evidence" value="ECO:0007669"/>
    <property type="project" value="InterPro"/>
</dbReference>
<keyword evidence="8" id="KW-1185">Reference proteome</keyword>
<dbReference type="InterPro" id="IPR016167">
    <property type="entry name" value="FAD-bd_PCMH_sub1"/>
</dbReference>
<dbReference type="EMBL" id="FNON01000001">
    <property type="protein sequence ID" value="SDW34362.1"/>
    <property type="molecule type" value="Genomic_DNA"/>
</dbReference>
<dbReference type="Proteomes" id="UP000199515">
    <property type="component" value="Unassembled WGS sequence"/>
</dbReference>
<sequence>MVIGVSGASAPRLAHPRWDKLRAKLKGQLYLPSDPGYDGVRTGFMTMFDDQFPAAVAKVARPEDVQACVEFAARYDIPIAARSGGHGYVGYSTPDRGLVVDLGPLNAIEVHPDGRAVVGAGARLGEVYTAVAKAGRLLPAGSCATVGIGGLALGGGIGVLGRKYGLTCDRVVSMRVVTPDGRLRTVSASSEPELFWALRGGGGGNFGIVTSFTFDTAPARDLSVFALGFVPEALPSVLAAWHDWVLSTPDEMWASIGISGGVQPSFGLEGCFAGPASAAAPFLDDLVRRVGSKPTSRSAEDLSYFATMERFGGCGDFTAPKCGPSWSGGKGQYARGAYVGASRMISAPLSDPAHFAEVVTATPTMYTIVDTFGGAIARGDSAFPHRDAVSSTQILLDVGPSTGDEATVRRQVGQVRDEIGRMTGPAGYVNYLDPEMPDWAHAYYGRNLPRLRRVARKYDPEGLFAFAQGLSTKE</sequence>